<dbReference type="AlphaFoldDB" id="A0A4E0QPY2"/>
<reference evidence="2 3" key="1">
    <citation type="journal article" date="2016" name="Front. Microbiol.">
        <title>Single-Cell (Meta-)Genomics of a Dimorphic Candidatus Thiomargarita nelsonii Reveals Genomic Plasticity.</title>
        <authorList>
            <person name="Flood B.E."/>
            <person name="Fliss P."/>
            <person name="Jones D.S."/>
            <person name="Dick G.J."/>
            <person name="Jain S."/>
            <person name="Kaster A.K."/>
            <person name="Winkel M."/>
            <person name="Mussmann M."/>
            <person name="Bailey J."/>
        </authorList>
    </citation>
    <scope>NUCLEOTIDE SEQUENCE [LARGE SCALE GENOMIC DNA]</scope>
    <source>
        <strain evidence="2">Hydrate Ridge</strain>
    </source>
</reference>
<feature type="region of interest" description="Disordered" evidence="1">
    <location>
        <begin position="1"/>
        <end position="25"/>
    </location>
</feature>
<proteinExistence type="predicted"/>
<gene>
    <name evidence="2" type="ORF">PN36_15635</name>
</gene>
<dbReference type="Proteomes" id="UP000030428">
    <property type="component" value="Unassembled WGS sequence"/>
</dbReference>
<feature type="compositionally biased region" description="Basic and acidic residues" evidence="1">
    <location>
        <begin position="1"/>
        <end position="11"/>
    </location>
</feature>
<evidence type="ECO:0000313" key="2">
    <source>
        <dbReference type="EMBL" id="TGO02947.1"/>
    </source>
</evidence>
<organism evidence="2 3">
    <name type="scientific">Candidatus Thiomargarita nelsonii</name>
    <dbReference type="NCBI Taxonomy" id="1003181"/>
    <lineage>
        <taxon>Bacteria</taxon>
        <taxon>Pseudomonadati</taxon>
        <taxon>Pseudomonadota</taxon>
        <taxon>Gammaproteobacteria</taxon>
        <taxon>Thiotrichales</taxon>
        <taxon>Thiotrichaceae</taxon>
        <taxon>Thiomargarita</taxon>
    </lineage>
</organism>
<accession>A0A4E0QPY2</accession>
<name>A0A4E0QPY2_9GAMM</name>
<dbReference type="EMBL" id="JSZA02000056">
    <property type="protein sequence ID" value="TGO02947.1"/>
    <property type="molecule type" value="Genomic_DNA"/>
</dbReference>
<comment type="caution">
    <text evidence="2">The sequence shown here is derived from an EMBL/GenBank/DDBJ whole genome shotgun (WGS) entry which is preliminary data.</text>
</comment>
<evidence type="ECO:0000256" key="1">
    <source>
        <dbReference type="SAM" id="MobiDB-lite"/>
    </source>
</evidence>
<keyword evidence="3" id="KW-1185">Reference proteome</keyword>
<evidence type="ECO:0000313" key="3">
    <source>
        <dbReference type="Proteomes" id="UP000030428"/>
    </source>
</evidence>
<protein>
    <submittedName>
        <fullName evidence="2">Uncharacterized protein</fullName>
    </submittedName>
</protein>
<sequence>MSKAKALDSKAKSHHNAPLTPPSQALNATFVKGNHKGLPLQTVISRRGNPLWLPLTKVALGGQLQCLGR</sequence>